<dbReference type="GO" id="GO:0016020">
    <property type="term" value="C:membrane"/>
    <property type="evidence" value="ECO:0007669"/>
    <property type="project" value="TreeGrafter"/>
</dbReference>
<accession>A0A918XKK6</accession>
<evidence type="ECO:0000259" key="4">
    <source>
        <dbReference type="Pfam" id="PF12697"/>
    </source>
</evidence>
<feature type="binding site" evidence="2">
    <location>
        <position position="104"/>
    </location>
    <ligand>
        <name>substrate</name>
    </ligand>
</feature>
<evidence type="ECO:0000256" key="2">
    <source>
        <dbReference type="PIRSR" id="PIRSR017388-2"/>
    </source>
</evidence>
<dbReference type="GO" id="GO:0052689">
    <property type="term" value="F:carboxylic ester hydrolase activity"/>
    <property type="evidence" value="ECO:0007669"/>
    <property type="project" value="InterPro"/>
</dbReference>
<keyword evidence="6" id="KW-1185">Reference proteome</keyword>
<proteinExistence type="predicted"/>
<comment type="caution">
    <text evidence="5">The sequence shown here is derived from an EMBL/GenBank/DDBJ whole genome shotgun (WGS) entry which is preliminary data.</text>
</comment>
<dbReference type="EMBL" id="BMXL01000038">
    <property type="protein sequence ID" value="GHD36218.1"/>
    <property type="molecule type" value="Genomic_DNA"/>
</dbReference>
<protein>
    <submittedName>
        <fullName evidence="5">Esterase</fullName>
    </submittedName>
</protein>
<evidence type="ECO:0000256" key="3">
    <source>
        <dbReference type="PIRSR" id="PIRSR017388-3"/>
    </source>
</evidence>
<dbReference type="Proteomes" id="UP000654947">
    <property type="component" value="Unassembled WGS sequence"/>
</dbReference>
<dbReference type="PANTHER" id="PTHR43798:SF33">
    <property type="entry name" value="HYDROLASE, PUTATIVE (AFU_ORTHOLOGUE AFUA_2G14860)-RELATED"/>
    <property type="match status" value="1"/>
</dbReference>
<feature type="active site" description="Charge relay system" evidence="1">
    <location>
        <position position="208"/>
    </location>
</feature>
<name>A0A918XKK6_9ACTN</name>
<dbReference type="InterPro" id="IPR029058">
    <property type="entry name" value="AB_hydrolase_fold"/>
</dbReference>
<dbReference type="InterPro" id="IPR050266">
    <property type="entry name" value="AB_hydrolase_sf"/>
</dbReference>
<dbReference type="AlphaFoldDB" id="A0A918XKK6"/>
<feature type="active site" description="Nucleophile" evidence="1">
    <location>
        <position position="103"/>
    </location>
</feature>
<dbReference type="SUPFAM" id="SSF53474">
    <property type="entry name" value="alpha/beta-Hydrolases"/>
    <property type="match status" value="1"/>
</dbReference>
<dbReference type="Gene3D" id="3.40.50.1820">
    <property type="entry name" value="alpha/beta hydrolase"/>
    <property type="match status" value="1"/>
</dbReference>
<dbReference type="InterPro" id="IPR000073">
    <property type="entry name" value="AB_hydrolase_1"/>
</dbReference>
<dbReference type="Pfam" id="PF12697">
    <property type="entry name" value="Abhydrolase_6"/>
    <property type="match status" value="1"/>
</dbReference>
<gene>
    <name evidence="5" type="ORF">GCM10007147_43420</name>
</gene>
<feature type="site" description="Important for substrate specificity" evidence="3">
    <location>
        <position position="157"/>
    </location>
</feature>
<evidence type="ECO:0000313" key="6">
    <source>
        <dbReference type="Proteomes" id="UP000654947"/>
    </source>
</evidence>
<reference evidence="5 6" key="1">
    <citation type="journal article" date="2014" name="Int. J. Syst. Evol. Microbiol.">
        <title>Complete genome sequence of Corynebacterium casei LMG S-19264T (=DSM 44701T), isolated from a smear-ripened cheese.</title>
        <authorList>
            <consortium name="US DOE Joint Genome Institute (JGI-PGF)"/>
            <person name="Walter F."/>
            <person name="Albersmeier A."/>
            <person name="Kalinowski J."/>
            <person name="Ruckert C."/>
        </authorList>
    </citation>
    <scope>NUCLEOTIDE SEQUENCE [LARGE SCALE GENOMIC DNA]</scope>
    <source>
        <strain evidence="5 6">KCTC 19473</strain>
    </source>
</reference>
<dbReference type="RefSeq" id="WP_017576815.1">
    <property type="nucleotide sequence ID" value="NZ_BMXL01000038.1"/>
</dbReference>
<dbReference type="PIRSF" id="PIRSF017388">
    <property type="entry name" value="Esterase_lipase"/>
    <property type="match status" value="1"/>
</dbReference>
<dbReference type="InterPro" id="IPR012354">
    <property type="entry name" value="Esterase_lipase"/>
</dbReference>
<sequence length="269" mass="28929">MTSTIPTAPDTALLPGAEPFSHRGSRVGALLCHGFTGSPHSMRPWAEYLAEAGLSVELPLLPGHGTVWQDMNLTTSDHWFAAVESALFDLAERCDEIHVMGLSMGGALSLRLAREHPDLVSSVVLVNPSLTLEDVRLPCIAPFPRLAARLLPSTPGIGSDVSRPGTGEGGYDRVPTAAAATLPKLWRTVQNGMSGLRAPVLAYRSTQDHVVGPRSLRILARRAVNTRVTIHLLRDSYHVATLDHDAPTIFAGSLAFVREQKRSGEGVDR</sequence>
<dbReference type="PANTHER" id="PTHR43798">
    <property type="entry name" value="MONOACYLGLYCEROL LIPASE"/>
    <property type="match status" value="1"/>
</dbReference>
<feature type="binding site" evidence="2">
    <location>
        <position position="35"/>
    </location>
    <ligand>
        <name>substrate</name>
    </ligand>
</feature>
<feature type="active site" description="Charge relay system" evidence="1">
    <location>
        <position position="238"/>
    </location>
</feature>
<evidence type="ECO:0000313" key="5">
    <source>
        <dbReference type="EMBL" id="GHD36218.1"/>
    </source>
</evidence>
<feature type="domain" description="AB hydrolase-1" evidence="4">
    <location>
        <begin position="30"/>
        <end position="245"/>
    </location>
</feature>
<evidence type="ECO:0000256" key="1">
    <source>
        <dbReference type="PIRSR" id="PIRSR017388-1"/>
    </source>
</evidence>
<organism evidence="5 6">
    <name type="scientific">Nocardiopsis kunsanensis</name>
    <dbReference type="NCBI Taxonomy" id="141693"/>
    <lineage>
        <taxon>Bacteria</taxon>
        <taxon>Bacillati</taxon>
        <taxon>Actinomycetota</taxon>
        <taxon>Actinomycetes</taxon>
        <taxon>Streptosporangiales</taxon>
        <taxon>Nocardiopsidaceae</taxon>
        <taxon>Nocardiopsis</taxon>
    </lineage>
</organism>